<dbReference type="EMBL" id="AJWY01011730">
    <property type="protein sequence ID" value="EKC51948.1"/>
    <property type="molecule type" value="Genomic_DNA"/>
</dbReference>
<dbReference type="AlphaFoldDB" id="K1S2P9"/>
<evidence type="ECO:0000313" key="1">
    <source>
        <dbReference type="EMBL" id="EKC51948.1"/>
    </source>
</evidence>
<proteinExistence type="predicted"/>
<sequence>KISISTLVDGGRNQNGNFIGQPIGNDKLKVEMKFTMLSSEEMKNFLRIFDRSQGGSFVNRFRVFDPRINNYTYLTMYVGDRSGIPYMVNPQTLRPSFWKDVTANLIQV</sequence>
<gene>
    <name evidence="1" type="ORF">LEA_17141</name>
</gene>
<reference evidence="1" key="1">
    <citation type="journal article" date="2013" name="Environ. Microbiol.">
        <title>Microbiota from the distal guts of lean and obese adolescents exhibit partial functional redundancy besides clear differences in community structure.</title>
        <authorList>
            <person name="Ferrer M."/>
            <person name="Ruiz A."/>
            <person name="Lanza F."/>
            <person name="Haange S.B."/>
            <person name="Oberbach A."/>
            <person name="Till H."/>
            <person name="Bargiela R."/>
            <person name="Campoy C."/>
            <person name="Segura M.T."/>
            <person name="Richter M."/>
            <person name="von Bergen M."/>
            <person name="Seifert J."/>
            <person name="Suarez A."/>
        </authorList>
    </citation>
    <scope>NUCLEOTIDE SEQUENCE</scope>
</reference>
<protein>
    <submittedName>
        <fullName evidence="1">Uncharacterized protein</fullName>
    </submittedName>
</protein>
<feature type="non-terminal residue" evidence="1">
    <location>
        <position position="1"/>
    </location>
</feature>
<organism evidence="1">
    <name type="scientific">human gut metagenome</name>
    <dbReference type="NCBI Taxonomy" id="408170"/>
    <lineage>
        <taxon>unclassified sequences</taxon>
        <taxon>metagenomes</taxon>
        <taxon>organismal metagenomes</taxon>
    </lineage>
</organism>
<name>K1S2P9_9ZZZZ</name>
<accession>K1S2P9</accession>
<comment type="caution">
    <text evidence="1">The sequence shown here is derived from an EMBL/GenBank/DDBJ whole genome shotgun (WGS) entry which is preliminary data.</text>
</comment>